<evidence type="ECO:0000313" key="2">
    <source>
        <dbReference type="EMBL" id="TBU52336.1"/>
    </source>
</evidence>
<name>A0A4Q9PHG9_9APHY</name>
<proteinExistence type="predicted"/>
<reference evidence="2 3" key="1">
    <citation type="submission" date="2019-01" db="EMBL/GenBank/DDBJ databases">
        <title>Draft genome sequences of three monokaryotic isolates of the white-rot basidiomycete fungus Dichomitus squalens.</title>
        <authorList>
            <consortium name="DOE Joint Genome Institute"/>
            <person name="Lopez S.C."/>
            <person name="Andreopoulos B."/>
            <person name="Pangilinan J."/>
            <person name="Lipzen A."/>
            <person name="Riley R."/>
            <person name="Ahrendt S."/>
            <person name="Ng V."/>
            <person name="Barry K."/>
            <person name="Daum C."/>
            <person name="Grigoriev I.V."/>
            <person name="Hilden K.S."/>
            <person name="Makela M.R."/>
            <person name="de Vries R.P."/>
        </authorList>
    </citation>
    <scope>NUCLEOTIDE SEQUENCE [LARGE SCALE GENOMIC DNA]</scope>
    <source>
        <strain evidence="2 3">CBS 464.89</strain>
    </source>
</reference>
<dbReference type="AlphaFoldDB" id="A0A4Q9PHG9"/>
<dbReference type="STRING" id="114155.A0A4Q9PHG9"/>
<keyword evidence="3" id="KW-1185">Reference proteome</keyword>
<dbReference type="Proteomes" id="UP000292082">
    <property type="component" value="Unassembled WGS sequence"/>
</dbReference>
<protein>
    <submittedName>
        <fullName evidence="2">Uncharacterized protein</fullName>
    </submittedName>
</protein>
<gene>
    <name evidence="2" type="ORF">BD310DRAFT_832393</name>
</gene>
<feature type="region of interest" description="Disordered" evidence="1">
    <location>
        <begin position="1"/>
        <end position="32"/>
    </location>
</feature>
<dbReference type="EMBL" id="ML145255">
    <property type="protein sequence ID" value="TBU52336.1"/>
    <property type="molecule type" value="Genomic_DNA"/>
</dbReference>
<accession>A0A4Q9PHG9</accession>
<evidence type="ECO:0000256" key="1">
    <source>
        <dbReference type="SAM" id="MobiDB-lite"/>
    </source>
</evidence>
<sequence length="154" mass="17645">MFVPAPALRPEHDSRHPLHPVLEQGDRDARGGDRARELGVALKAEILGKYDKNLSNLRLRLFSYNKFKMTIAIKRRLDHVLFDRNNALIEDLHGLAQVGTPLPHSLHTLAFVLRSSFLPRMYKGRHLRQWLQRCQSLTGRLPSCERRAGDAHDA</sequence>
<organism evidence="2 3">
    <name type="scientific">Dichomitus squalens</name>
    <dbReference type="NCBI Taxonomy" id="114155"/>
    <lineage>
        <taxon>Eukaryota</taxon>
        <taxon>Fungi</taxon>
        <taxon>Dikarya</taxon>
        <taxon>Basidiomycota</taxon>
        <taxon>Agaricomycotina</taxon>
        <taxon>Agaricomycetes</taxon>
        <taxon>Polyporales</taxon>
        <taxon>Polyporaceae</taxon>
        <taxon>Dichomitus</taxon>
    </lineage>
</organism>
<evidence type="ECO:0000313" key="3">
    <source>
        <dbReference type="Proteomes" id="UP000292082"/>
    </source>
</evidence>